<evidence type="ECO:0000256" key="1">
    <source>
        <dbReference type="SAM" id="MobiDB-lite"/>
    </source>
</evidence>
<evidence type="ECO:0000313" key="2">
    <source>
        <dbReference type="EMBL" id="KAK8766207.1"/>
    </source>
</evidence>
<dbReference type="Proteomes" id="UP001321473">
    <property type="component" value="Unassembled WGS sequence"/>
</dbReference>
<protein>
    <submittedName>
        <fullName evidence="2">Uncharacterized protein</fullName>
    </submittedName>
</protein>
<dbReference type="EMBL" id="JARKHS020026578">
    <property type="protein sequence ID" value="KAK8766207.1"/>
    <property type="molecule type" value="Genomic_DNA"/>
</dbReference>
<keyword evidence="3" id="KW-1185">Reference proteome</keyword>
<proteinExistence type="predicted"/>
<evidence type="ECO:0000313" key="3">
    <source>
        <dbReference type="Proteomes" id="UP001321473"/>
    </source>
</evidence>
<sequence>MATMERGGGDEATQPPKTRPPEMYGGPQASKGGASACCEVIQSEPRTVSFNCKFHENAMRAGGDASVVKAPLSPIPSRMLPIYLEDQDFVPEELKMGCLLKNGYTTGDLGRHDYVFRPGPAVKPALKNQPLKLNEKH</sequence>
<dbReference type="AlphaFoldDB" id="A0AAQ4DUR7"/>
<name>A0AAQ4DUR7_AMBAM</name>
<accession>A0AAQ4DUR7</accession>
<feature type="region of interest" description="Disordered" evidence="1">
    <location>
        <begin position="1"/>
        <end position="33"/>
    </location>
</feature>
<comment type="caution">
    <text evidence="2">The sequence shown here is derived from an EMBL/GenBank/DDBJ whole genome shotgun (WGS) entry which is preliminary data.</text>
</comment>
<gene>
    <name evidence="2" type="ORF">V5799_007016</name>
</gene>
<reference evidence="2 3" key="1">
    <citation type="journal article" date="2023" name="Arcadia Sci">
        <title>De novo assembly of a long-read Amblyomma americanum tick genome.</title>
        <authorList>
            <person name="Chou S."/>
            <person name="Poskanzer K.E."/>
            <person name="Rollins M."/>
            <person name="Thuy-Boun P.S."/>
        </authorList>
    </citation>
    <scope>NUCLEOTIDE SEQUENCE [LARGE SCALE GENOMIC DNA]</scope>
    <source>
        <strain evidence="2">F_SG_1</strain>
        <tissue evidence="2">Salivary glands</tissue>
    </source>
</reference>
<organism evidence="2 3">
    <name type="scientific">Amblyomma americanum</name>
    <name type="common">Lone star tick</name>
    <dbReference type="NCBI Taxonomy" id="6943"/>
    <lineage>
        <taxon>Eukaryota</taxon>
        <taxon>Metazoa</taxon>
        <taxon>Ecdysozoa</taxon>
        <taxon>Arthropoda</taxon>
        <taxon>Chelicerata</taxon>
        <taxon>Arachnida</taxon>
        <taxon>Acari</taxon>
        <taxon>Parasitiformes</taxon>
        <taxon>Ixodida</taxon>
        <taxon>Ixodoidea</taxon>
        <taxon>Ixodidae</taxon>
        <taxon>Amblyomminae</taxon>
        <taxon>Amblyomma</taxon>
    </lineage>
</organism>